<dbReference type="PANTHER" id="PTHR20842">
    <property type="entry name" value="PROTEASE S51 ALPHA-ASPARTYL DIPEPTIDASE"/>
    <property type="match status" value="1"/>
</dbReference>
<keyword evidence="4" id="KW-0720">Serine protease</keyword>
<dbReference type="InterPro" id="IPR029062">
    <property type="entry name" value="Class_I_gatase-like"/>
</dbReference>
<evidence type="ECO:0000256" key="1">
    <source>
        <dbReference type="ARBA" id="ARBA00006534"/>
    </source>
</evidence>
<keyword evidence="2" id="KW-0645">Protease</keyword>
<name>A0A212JI66_9PROT</name>
<dbReference type="InterPro" id="IPR005320">
    <property type="entry name" value="Peptidase_S51"/>
</dbReference>
<keyword evidence="6" id="KW-0224">Dipeptidase</keyword>
<accession>A0A212JI66</accession>
<feature type="domain" description="PI-PLC Y-box" evidence="5">
    <location>
        <begin position="111"/>
        <end position="163"/>
    </location>
</feature>
<comment type="similarity">
    <text evidence="1">Belongs to the peptidase S51 family.</text>
</comment>
<organism evidence="6">
    <name type="scientific">uncultured Alphaproteobacteria bacterium</name>
    <dbReference type="NCBI Taxonomy" id="91750"/>
    <lineage>
        <taxon>Bacteria</taxon>
        <taxon>Pseudomonadati</taxon>
        <taxon>Pseudomonadota</taxon>
        <taxon>Alphaproteobacteria</taxon>
        <taxon>environmental samples</taxon>
    </lineage>
</organism>
<dbReference type="GO" id="GO:0035556">
    <property type="term" value="P:intracellular signal transduction"/>
    <property type="evidence" value="ECO:0007669"/>
    <property type="project" value="InterPro"/>
</dbReference>
<keyword evidence="3 6" id="KW-0378">Hydrolase</keyword>
<dbReference type="GO" id="GO:0004435">
    <property type="term" value="F:phosphatidylinositol-4,5-bisphosphate phospholipase C activity"/>
    <property type="evidence" value="ECO:0007669"/>
    <property type="project" value="InterPro"/>
</dbReference>
<reference evidence="6" key="1">
    <citation type="submission" date="2016-04" db="EMBL/GenBank/DDBJ databases">
        <authorList>
            <person name="Evans L.H."/>
            <person name="Alamgir A."/>
            <person name="Owens N."/>
            <person name="Weber N.D."/>
            <person name="Virtaneva K."/>
            <person name="Barbian K."/>
            <person name="Babar A."/>
            <person name="Rosenke K."/>
        </authorList>
    </citation>
    <scope>NUCLEOTIDE SEQUENCE</scope>
    <source>
        <strain evidence="6">86</strain>
    </source>
</reference>
<dbReference type="PROSITE" id="PS50008">
    <property type="entry name" value="PIPLC_Y_DOMAIN"/>
    <property type="match status" value="1"/>
</dbReference>
<dbReference type="NCBIfam" id="NF003642">
    <property type="entry name" value="PRK05282.1"/>
    <property type="match status" value="1"/>
</dbReference>
<protein>
    <submittedName>
        <fullName evidence="6">(Alpha)-aspartyl dipeptidase</fullName>
        <ecNumber evidence="6">3.4.13.21</ecNumber>
    </submittedName>
</protein>
<evidence type="ECO:0000259" key="5">
    <source>
        <dbReference type="PROSITE" id="PS50008"/>
    </source>
</evidence>
<dbReference type="GO" id="GO:0006629">
    <property type="term" value="P:lipid metabolic process"/>
    <property type="evidence" value="ECO:0007669"/>
    <property type="project" value="InterPro"/>
</dbReference>
<evidence type="ECO:0000256" key="3">
    <source>
        <dbReference type="ARBA" id="ARBA00022801"/>
    </source>
</evidence>
<dbReference type="GO" id="GO:0006508">
    <property type="term" value="P:proteolysis"/>
    <property type="evidence" value="ECO:0007669"/>
    <property type="project" value="UniProtKB-KW"/>
</dbReference>
<proteinExistence type="inferred from homology"/>
<evidence type="ECO:0000256" key="2">
    <source>
        <dbReference type="ARBA" id="ARBA00022670"/>
    </source>
</evidence>
<dbReference type="GO" id="GO:0016805">
    <property type="term" value="F:dipeptidase activity"/>
    <property type="evidence" value="ECO:0007669"/>
    <property type="project" value="UniProtKB-KW"/>
</dbReference>
<evidence type="ECO:0000313" key="6">
    <source>
        <dbReference type="EMBL" id="SBV99122.1"/>
    </source>
</evidence>
<evidence type="ECO:0000256" key="4">
    <source>
        <dbReference type="ARBA" id="ARBA00022825"/>
    </source>
</evidence>
<gene>
    <name evidence="6" type="primary">pepE</name>
    <name evidence="6" type="ORF">KL86APRO_11108</name>
</gene>
<dbReference type="InterPro" id="IPR001711">
    <property type="entry name" value="PLipase_C_Pinositol-sp_Y"/>
</dbReference>
<dbReference type="EC" id="3.4.13.21" evidence="6"/>
<dbReference type="AlphaFoldDB" id="A0A212JI66"/>
<dbReference type="GO" id="GO:0008236">
    <property type="term" value="F:serine-type peptidase activity"/>
    <property type="evidence" value="ECO:0007669"/>
    <property type="project" value="UniProtKB-KW"/>
</dbReference>
<dbReference type="Gene3D" id="3.40.50.880">
    <property type="match status" value="1"/>
</dbReference>
<sequence length="239" mass="24724">MTSPRLLLLSSSRKGASGYLEPALPMIRDFLDPTVREAVFVPYAAVSFGFDDYEAKVADALAPLGLAVRSVHRDADPAAAVAAAQAIIVGGGNTFALLRRMRDAGLLPAIRAAAARGVPYVGWSAGGNLACPTIRTTNDMPICDPGGFDALGLVGFQINPHFVSGKLPGHNGESREDRLAEFMAINPATPVLALPEGAALRREGPSLRLIDADGALLFANGKAAPLAANADVSALQAEG</sequence>
<dbReference type="PANTHER" id="PTHR20842:SF0">
    <property type="entry name" value="ALPHA-ASPARTYL DIPEPTIDASE"/>
    <property type="match status" value="1"/>
</dbReference>
<dbReference type="EMBL" id="FLUO01000001">
    <property type="protein sequence ID" value="SBV99122.1"/>
    <property type="molecule type" value="Genomic_DNA"/>
</dbReference>
<dbReference type="CDD" id="cd03146">
    <property type="entry name" value="GAT1_Peptidase_E"/>
    <property type="match status" value="1"/>
</dbReference>
<dbReference type="Pfam" id="PF03575">
    <property type="entry name" value="Peptidase_S51"/>
    <property type="match status" value="1"/>
</dbReference>
<dbReference type="SUPFAM" id="SSF52317">
    <property type="entry name" value="Class I glutamine amidotransferase-like"/>
    <property type="match status" value="1"/>
</dbReference>